<protein>
    <recommendedName>
        <fullName evidence="1">DUF6603 domain-containing protein</fullName>
    </recommendedName>
</protein>
<dbReference type="InterPro" id="IPR046538">
    <property type="entry name" value="DUF6603"/>
</dbReference>
<gene>
    <name evidence="2" type="ORF">D187_008475</name>
</gene>
<evidence type="ECO:0000259" key="1">
    <source>
        <dbReference type="Pfam" id="PF20248"/>
    </source>
</evidence>
<feature type="domain" description="DUF6603" evidence="1">
    <location>
        <begin position="548"/>
        <end position="1049"/>
    </location>
</feature>
<proteinExistence type="predicted"/>
<evidence type="ECO:0000313" key="3">
    <source>
        <dbReference type="Proteomes" id="UP000011682"/>
    </source>
</evidence>
<sequence length="1251" mass="133904">MNTLSRARMAMALLDDLLTNEGIAALLGDGLEFELETADGGKVLVLKGELAEGGGDTSPLVVTAELDGIRLTELDALTQLVGGVSLDIIPAQVPLANVIALQGFELILEQNPTRRVSSVTLELQSAEPWQIIDGQFALEELFFSITVKSPSDPLTRQVSCEARSTLKLDDEVLLEAGVALPSMNVAVALPEGQTAPLSSLLAGVLPESGDPSTFTLTGLEAVIQPREQSYSFAAEIAQEWEVVPGLVTLTGLGLDMSKEGVNRPEVEIHGSFALADKEFVVSASRSGGGTSTNPTATHWVFEGGLAEEEQVEIGALVGDLTGKLGIPMPRFIEELVLEDLSVTLDNTTKNLSVRSEWASTGKLAIDSRPNLPAPLGKTLLAGFSNPEGESTSLRKMVEGISSDFAALIPDGLTLQVNHALFASWQQPPTSLTARRLFGVEVGAGLDLSQLPLVGQNFTPEDGVKLTYRIMVASAALTQPEVNALIPLFEAQGVPLGKEVLPQGVTLRGELQIGDLTLPINVPVQVSDNGQIVEGPGTRSGMEPQWFSLQKAVGPVSLERVGVKFDAGELWLLLDASLALGPLSLGLSGLSVSAPVTMSSPPRFHLDGLALDYRTPNLEIGGTLLRREMEVEGEKVESYDGLALLKAKMGGRAISLSAIGGYAQFKGEPSLFLYAVLGVPLGGPPFFFVEGLSAGFGVNRALTIPTVDKIKDFPLVREALSGQNDIGDANSRAALLQEKVALLSTYLTPSVGDGFLAVGVKFTSFKLLSGFALLTVKLGERFEVHVLGLANLSIPFGAANTGVDPIAQIELALKASFIPEEGFLGVIAQLTPSSYILSKDCKLTGGYAFYTWLAGPHAGDFVITAGGYHPRFPVPDHYPLVPRLGFNWRLGDVAIIKGGGYFALCAHAVMAGGSLEVSFESGDAHATFRAGADFLISWKPYHYDIELRVSISAGFGFLGDVDVSAALRLWGPDFGGYAEIDVTLFSFTIEFGDQGSVHPKAIGWEDFQSGFLPPAEEICTLGVTNGLLRRLQKGEEELWVVNPKDFALTTDAFVPTKKAVQGEGRQEIVMGSTQGAFGIRPMAVTPDDLETEQWIRLTKLTDDGELDVTDWFTFTPMTRKVPSAVWGTAKTASEDRVLPPSADEPRFVEGVVTGFDVQIKAQPAPGHTENIRTEVLRYDTTPIPDAFQWEPIAEFQPISADDVARRERLRETVGRNDLRDQLLKGLGFDPERDVSLDPESLARTFVVAPQVQ</sequence>
<dbReference type="Pfam" id="PF20248">
    <property type="entry name" value="DUF6603"/>
    <property type="match status" value="1"/>
</dbReference>
<name>S9R052_CYSF2</name>
<dbReference type="EMBL" id="ANAH02000007">
    <property type="protein sequence ID" value="EPX62288.1"/>
    <property type="molecule type" value="Genomic_DNA"/>
</dbReference>
<evidence type="ECO:0000313" key="2">
    <source>
        <dbReference type="EMBL" id="EPX62288.1"/>
    </source>
</evidence>
<keyword evidence="3" id="KW-1185">Reference proteome</keyword>
<reference evidence="2" key="1">
    <citation type="submission" date="2013-05" db="EMBL/GenBank/DDBJ databases">
        <title>Genome assembly of Cystobacter fuscus DSM 2262.</title>
        <authorList>
            <person name="Sharma G."/>
            <person name="Khatri I."/>
            <person name="Kaur C."/>
            <person name="Mayilraj S."/>
            <person name="Subramanian S."/>
        </authorList>
    </citation>
    <scope>NUCLEOTIDE SEQUENCE [LARGE SCALE GENOMIC DNA]</scope>
    <source>
        <strain evidence="2">DSM 2262</strain>
    </source>
</reference>
<organism evidence="2 3">
    <name type="scientific">Cystobacter fuscus (strain ATCC 25194 / DSM 2262 / NBRC 100088 / M29)</name>
    <dbReference type="NCBI Taxonomy" id="1242864"/>
    <lineage>
        <taxon>Bacteria</taxon>
        <taxon>Pseudomonadati</taxon>
        <taxon>Myxococcota</taxon>
        <taxon>Myxococcia</taxon>
        <taxon>Myxococcales</taxon>
        <taxon>Cystobacterineae</taxon>
        <taxon>Archangiaceae</taxon>
        <taxon>Cystobacter</taxon>
    </lineage>
</organism>
<accession>S9R052</accession>
<dbReference type="AlphaFoldDB" id="S9R052"/>
<dbReference type="Proteomes" id="UP000011682">
    <property type="component" value="Unassembled WGS sequence"/>
</dbReference>
<dbReference type="eggNOG" id="ENOG502Z7M5">
    <property type="taxonomic scope" value="Bacteria"/>
</dbReference>
<comment type="caution">
    <text evidence="2">The sequence shown here is derived from an EMBL/GenBank/DDBJ whole genome shotgun (WGS) entry which is preliminary data.</text>
</comment>